<comment type="function">
    <text evidence="8">Required for the formation of a threonylcarbamoyl group on adenosine at position 37 (t(6)A37) in tRNAs that read codons beginning with adenine. Is involved in the transfer of the threonylcarbamoyl moiety of threonylcarbamoyl-AMP (TC-AMP) to the N6 group of A37, together with TsaE and TsaB. TsaD likely plays a direct catalytic role in this reaction.</text>
</comment>
<feature type="binding site" evidence="8">
    <location>
        <begin position="143"/>
        <end position="147"/>
    </location>
    <ligand>
        <name>substrate</name>
    </ligand>
</feature>
<dbReference type="GO" id="GO:0005737">
    <property type="term" value="C:cytoplasm"/>
    <property type="evidence" value="ECO:0007669"/>
    <property type="project" value="UniProtKB-SubCell"/>
</dbReference>
<evidence type="ECO:0000256" key="3">
    <source>
        <dbReference type="ARBA" id="ARBA00022694"/>
    </source>
</evidence>
<dbReference type="PROSITE" id="PS01016">
    <property type="entry name" value="GLYCOPROTEASE"/>
    <property type="match status" value="1"/>
</dbReference>
<dbReference type="Proteomes" id="UP000178930">
    <property type="component" value="Unassembled WGS sequence"/>
</dbReference>
<keyword evidence="6 8" id="KW-0012">Acyltransferase</keyword>
<dbReference type="Pfam" id="PF00814">
    <property type="entry name" value="TsaD"/>
    <property type="match status" value="1"/>
</dbReference>
<keyword evidence="2 8" id="KW-0808">Transferase</keyword>
<dbReference type="HAMAP" id="MF_01445">
    <property type="entry name" value="TsaD"/>
    <property type="match status" value="1"/>
</dbReference>
<accession>A0A1G1XY40</accession>
<dbReference type="NCBIfam" id="TIGR03723">
    <property type="entry name" value="T6A_TsaD_YgjD"/>
    <property type="match status" value="1"/>
</dbReference>
<evidence type="ECO:0000259" key="9">
    <source>
        <dbReference type="Pfam" id="PF00814"/>
    </source>
</evidence>
<dbReference type="PANTHER" id="PTHR11735:SF6">
    <property type="entry name" value="TRNA N6-ADENOSINE THREONYLCARBAMOYLTRANSFERASE, MITOCHONDRIAL"/>
    <property type="match status" value="1"/>
</dbReference>
<comment type="catalytic activity">
    <reaction evidence="7 8">
        <text>L-threonylcarbamoyladenylate + adenosine(37) in tRNA = N(6)-L-threonylcarbamoyladenosine(37) in tRNA + AMP + H(+)</text>
        <dbReference type="Rhea" id="RHEA:37059"/>
        <dbReference type="Rhea" id="RHEA-COMP:10162"/>
        <dbReference type="Rhea" id="RHEA-COMP:10163"/>
        <dbReference type="ChEBI" id="CHEBI:15378"/>
        <dbReference type="ChEBI" id="CHEBI:73682"/>
        <dbReference type="ChEBI" id="CHEBI:74411"/>
        <dbReference type="ChEBI" id="CHEBI:74418"/>
        <dbReference type="ChEBI" id="CHEBI:456215"/>
        <dbReference type="EC" id="2.3.1.234"/>
    </reaction>
</comment>
<dbReference type="InterPro" id="IPR017861">
    <property type="entry name" value="KAE1/TsaD"/>
</dbReference>
<dbReference type="PRINTS" id="PR00789">
    <property type="entry name" value="OSIALOPTASE"/>
</dbReference>
<proteinExistence type="inferred from homology"/>
<dbReference type="EC" id="2.3.1.234" evidence="8"/>
<dbReference type="Gene3D" id="3.30.420.40">
    <property type="match status" value="2"/>
</dbReference>
<keyword evidence="4 8" id="KW-0479">Metal-binding</keyword>
<dbReference type="AlphaFoldDB" id="A0A1G1XY40"/>
<dbReference type="STRING" id="1797532.A2729_01920"/>
<keyword evidence="1 8" id="KW-0963">Cytoplasm</keyword>
<dbReference type="PANTHER" id="PTHR11735">
    <property type="entry name" value="TRNA N6-ADENOSINE THREONYLCARBAMOYLTRANSFERASE"/>
    <property type="match status" value="1"/>
</dbReference>
<evidence type="ECO:0000256" key="2">
    <source>
        <dbReference type="ARBA" id="ARBA00022679"/>
    </source>
</evidence>
<comment type="caution">
    <text evidence="10">The sequence shown here is derived from an EMBL/GenBank/DDBJ whole genome shotgun (WGS) entry which is preliminary data.</text>
</comment>
<dbReference type="InterPro" id="IPR000905">
    <property type="entry name" value="Gcp-like_dom"/>
</dbReference>
<comment type="subcellular location">
    <subcellularLocation>
        <location evidence="8">Cytoplasm</location>
    </subcellularLocation>
</comment>
<dbReference type="InterPro" id="IPR017860">
    <property type="entry name" value="Peptidase_M22_CS"/>
</dbReference>
<organism evidence="10 11">
    <name type="scientific">Candidatus Buchananbacteria bacterium RIFCSPHIGHO2_01_FULL_39_14</name>
    <dbReference type="NCBI Taxonomy" id="1797532"/>
    <lineage>
        <taxon>Bacteria</taxon>
        <taxon>Candidatus Buchananiibacteriota</taxon>
    </lineage>
</organism>
<feature type="binding site" evidence="8">
    <location>
        <position position="313"/>
    </location>
    <ligand>
        <name>Fe cation</name>
        <dbReference type="ChEBI" id="CHEBI:24875"/>
    </ligand>
</feature>
<feature type="binding site" evidence="8">
    <location>
        <position position="120"/>
    </location>
    <ligand>
        <name>Fe cation</name>
        <dbReference type="ChEBI" id="CHEBI:24875"/>
    </ligand>
</feature>
<dbReference type="EMBL" id="MHIB01000010">
    <property type="protein sequence ID" value="OGY44881.1"/>
    <property type="molecule type" value="Genomic_DNA"/>
</dbReference>
<feature type="binding site" evidence="8">
    <location>
        <position position="124"/>
    </location>
    <ligand>
        <name>Fe cation</name>
        <dbReference type="ChEBI" id="CHEBI:24875"/>
    </ligand>
</feature>
<keyword evidence="3 8" id="KW-0819">tRNA processing</keyword>
<feature type="binding site" evidence="8">
    <location>
        <position position="285"/>
    </location>
    <ligand>
        <name>substrate</name>
    </ligand>
</feature>
<dbReference type="CDD" id="cd24133">
    <property type="entry name" value="ASKHA_NBD_TsaD_bac"/>
    <property type="match status" value="1"/>
</dbReference>
<protein>
    <recommendedName>
        <fullName evidence="8">tRNA N6-adenosine threonylcarbamoyltransferase</fullName>
        <ecNumber evidence="8">2.3.1.234</ecNumber>
    </recommendedName>
    <alternativeName>
        <fullName evidence="8">N6-L-threonylcarbamoyladenine synthase</fullName>
        <shortName evidence="8">t(6)A synthase</shortName>
    </alternativeName>
    <alternativeName>
        <fullName evidence="8">t(6)A37 threonylcarbamoyladenosine biosynthesis protein TsaD</fullName>
    </alternativeName>
    <alternativeName>
        <fullName evidence="8">tRNA threonylcarbamoyladenosine biosynthesis protein TsaD</fullName>
    </alternativeName>
</protein>
<reference evidence="10 11" key="1">
    <citation type="journal article" date="2016" name="Nat. Commun.">
        <title>Thousands of microbial genomes shed light on interconnected biogeochemical processes in an aquifer system.</title>
        <authorList>
            <person name="Anantharaman K."/>
            <person name="Brown C.T."/>
            <person name="Hug L.A."/>
            <person name="Sharon I."/>
            <person name="Castelle C.J."/>
            <person name="Probst A.J."/>
            <person name="Thomas B.C."/>
            <person name="Singh A."/>
            <person name="Wilkins M.J."/>
            <person name="Karaoz U."/>
            <person name="Brodie E.L."/>
            <person name="Williams K.H."/>
            <person name="Hubbard S.S."/>
            <person name="Banfield J.F."/>
        </authorList>
    </citation>
    <scope>NUCLEOTIDE SEQUENCE [LARGE SCALE GENOMIC DNA]</scope>
</reference>
<dbReference type="InterPro" id="IPR022450">
    <property type="entry name" value="TsaD"/>
</dbReference>
<dbReference type="FunFam" id="3.30.420.40:FF:000040">
    <property type="entry name" value="tRNA N6-adenosine threonylcarbamoyltransferase"/>
    <property type="match status" value="1"/>
</dbReference>
<feature type="domain" description="Gcp-like" evidence="9">
    <location>
        <begin position="32"/>
        <end position="319"/>
    </location>
</feature>
<evidence type="ECO:0000256" key="5">
    <source>
        <dbReference type="ARBA" id="ARBA00023004"/>
    </source>
</evidence>
<evidence type="ECO:0000256" key="7">
    <source>
        <dbReference type="ARBA" id="ARBA00048117"/>
    </source>
</evidence>
<evidence type="ECO:0000256" key="1">
    <source>
        <dbReference type="ARBA" id="ARBA00022490"/>
    </source>
</evidence>
<dbReference type="FunFam" id="3.30.420.40:FF:000012">
    <property type="entry name" value="tRNA N6-adenosine threonylcarbamoyltransferase"/>
    <property type="match status" value="1"/>
</dbReference>
<dbReference type="SUPFAM" id="SSF53067">
    <property type="entry name" value="Actin-like ATPase domain"/>
    <property type="match status" value="2"/>
</dbReference>
<comment type="caution">
    <text evidence="8">Lacks conserved residue(s) required for the propagation of feature annotation.</text>
</comment>
<comment type="cofactor">
    <cofactor evidence="8">
        <name>Fe(2+)</name>
        <dbReference type="ChEBI" id="CHEBI:29033"/>
    </cofactor>
    <text evidence="8">Binds 1 Fe(2+) ion per subunit.</text>
</comment>
<feature type="binding site" evidence="8">
    <location>
        <position position="176"/>
    </location>
    <ligand>
        <name>substrate</name>
    </ligand>
</feature>
<evidence type="ECO:0000256" key="8">
    <source>
        <dbReference type="HAMAP-Rule" id="MF_01445"/>
    </source>
</evidence>
<comment type="similarity">
    <text evidence="8">Belongs to the KAE1 / TsaD family.</text>
</comment>
<dbReference type="GO" id="GO:0061711">
    <property type="term" value="F:tRNA N(6)-L-threonylcarbamoyladenine synthase activity"/>
    <property type="evidence" value="ECO:0007669"/>
    <property type="project" value="UniProtKB-EC"/>
</dbReference>
<dbReference type="GO" id="GO:0002949">
    <property type="term" value="P:tRNA threonylcarbamoyladenosine modification"/>
    <property type="evidence" value="ECO:0007669"/>
    <property type="project" value="UniProtKB-UniRule"/>
</dbReference>
<feature type="binding site" evidence="8">
    <location>
        <position position="189"/>
    </location>
    <ligand>
        <name>substrate</name>
    </ligand>
</feature>
<evidence type="ECO:0000256" key="6">
    <source>
        <dbReference type="ARBA" id="ARBA00023315"/>
    </source>
</evidence>
<dbReference type="InterPro" id="IPR043129">
    <property type="entry name" value="ATPase_NBD"/>
</dbReference>
<keyword evidence="5 8" id="KW-0408">Iron</keyword>
<evidence type="ECO:0000313" key="10">
    <source>
        <dbReference type="EMBL" id="OGY44881.1"/>
    </source>
</evidence>
<sequence>MSKNVNRIILGIESSCDETAAALVKNQGGTFKILANVVWSQVKIHQKYGGVVPEIAARNHVKKILPIIDLALKKSKVDKKNISGIAVATGPGLITSLLVGVQTAKTLAYLWQKPIYAINHLQAHLYANWLNNQPIKFPAVCLIVSGGHTELILMKNQTQLKKISETLDDAAGEAFDKVSQLLKLGYPGGPIVSAMAERGDAKAFKFPRPMIQNNNFNFSFSGLKTAVLYASQKFSPKKLKSYKLKANLCASFQQAVVEVLRAKTIKAAKYYNAKTIMLSGGVAANQLLRQTLEQKTKKMGLKFLTPKPELCTDNAAMIAAAAFFTKPTPWQKIKVDPNLSL</sequence>
<evidence type="ECO:0000313" key="11">
    <source>
        <dbReference type="Proteomes" id="UP000178930"/>
    </source>
</evidence>
<gene>
    <name evidence="8" type="primary">tsaD</name>
    <name evidence="10" type="ORF">A2729_01920</name>
</gene>
<evidence type="ECO:0000256" key="4">
    <source>
        <dbReference type="ARBA" id="ARBA00022723"/>
    </source>
</evidence>
<name>A0A1G1XY40_9BACT</name>
<dbReference type="NCBIfam" id="TIGR00329">
    <property type="entry name" value="gcp_kae1"/>
    <property type="match status" value="1"/>
</dbReference>
<dbReference type="GO" id="GO:0005506">
    <property type="term" value="F:iron ion binding"/>
    <property type="evidence" value="ECO:0007669"/>
    <property type="project" value="UniProtKB-UniRule"/>
</dbReference>